<proteinExistence type="predicted"/>
<dbReference type="RefSeq" id="WP_367956060.1">
    <property type="nucleotide sequence ID" value="NZ_JBDPGJ010000005.1"/>
</dbReference>
<feature type="region of interest" description="Disordered" evidence="1">
    <location>
        <begin position="124"/>
        <end position="143"/>
    </location>
</feature>
<evidence type="ECO:0000256" key="2">
    <source>
        <dbReference type="SAM" id="SignalP"/>
    </source>
</evidence>
<feature type="chain" id="PRO_5046436526" evidence="2">
    <location>
        <begin position="29"/>
        <end position="163"/>
    </location>
</feature>
<feature type="region of interest" description="Disordered" evidence="1">
    <location>
        <begin position="26"/>
        <end position="80"/>
    </location>
</feature>
<comment type="caution">
    <text evidence="3">The sequence shown here is derived from an EMBL/GenBank/DDBJ whole genome shotgun (WGS) entry which is preliminary data.</text>
</comment>
<reference evidence="3 4" key="1">
    <citation type="submission" date="2024-05" db="EMBL/GenBank/DDBJ databases">
        <authorList>
            <person name="Jiang F."/>
        </authorList>
    </citation>
    <scope>NUCLEOTIDE SEQUENCE [LARGE SCALE GENOMIC DNA]</scope>
    <source>
        <strain evidence="3 4">LZ166</strain>
    </source>
</reference>
<organism evidence="3 4">
    <name type="scientific">Aquibium pacificus</name>
    <dbReference type="NCBI Taxonomy" id="3153579"/>
    <lineage>
        <taxon>Bacteria</taxon>
        <taxon>Pseudomonadati</taxon>
        <taxon>Pseudomonadota</taxon>
        <taxon>Alphaproteobacteria</taxon>
        <taxon>Hyphomicrobiales</taxon>
        <taxon>Phyllobacteriaceae</taxon>
        <taxon>Aquibium</taxon>
    </lineage>
</organism>
<keyword evidence="4" id="KW-1185">Reference proteome</keyword>
<protein>
    <submittedName>
        <fullName evidence="3">Uncharacterized protein</fullName>
    </submittedName>
</protein>
<gene>
    <name evidence="3" type="ORF">ABGN05_21230</name>
</gene>
<accession>A0ABV3SPP4</accession>
<dbReference type="EMBL" id="JBDPGJ010000005">
    <property type="protein sequence ID" value="MEX0408188.1"/>
    <property type="molecule type" value="Genomic_DNA"/>
</dbReference>
<feature type="signal peptide" evidence="2">
    <location>
        <begin position="1"/>
        <end position="28"/>
    </location>
</feature>
<name>A0ABV3SPP4_9HYPH</name>
<keyword evidence="2" id="KW-0732">Signal</keyword>
<dbReference type="Proteomes" id="UP001556692">
    <property type="component" value="Unassembled WGS sequence"/>
</dbReference>
<evidence type="ECO:0000313" key="3">
    <source>
        <dbReference type="EMBL" id="MEX0408188.1"/>
    </source>
</evidence>
<sequence>MRIRLSSIRAYLAAVATLLVVSAAPASAGSNYRSGEAAQTPRAEGGQTYRRDNRDMDRRSYRKKAPKGFEGGHSYRRDDHRWDRDWDHKHGYRHQKRRHDDRVRIERDFRSEAGHARRWNEHHRHYRRDDDRRHHGRKHGEDFSGVYSGAPTIVFDVNPWLAN</sequence>
<evidence type="ECO:0000256" key="1">
    <source>
        <dbReference type="SAM" id="MobiDB-lite"/>
    </source>
</evidence>
<feature type="compositionally biased region" description="Basic and acidic residues" evidence="1">
    <location>
        <begin position="49"/>
        <end position="59"/>
    </location>
</feature>
<evidence type="ECO:0000313" key="4">
    <source>
        <dbReference type="Proteomes" id="UP001556692"/>
    </source>
</evidence>